<dbReference type="PANTHER" id="PTHR36983">
    <property type="entry name" value="DNAJ HOMOLOG SUBFAMILY C MEMBER 13"/>
    <property type="match status" value="1"/>
</dbReference>
<dbReference type="InterPro" id="IPR016024">
    <property type="entry name" value="ARM-type_fold"/>
</dbReference>
<dbReference type="CDD" id="cd06257">
    <property type="entry name" value="DnaJ"/>
    <property type="match status" value="1"/>
</dbReference>
<evidence type="ECO:0000313" key="2">
    <source>
        <dbReference type="EnsemblMetazoa" id="XP_024081074.1"/>
    </source>
</evidence>
<dbReference type="FunFam" id="1.10.287.110:FF:000007">
    <property type="entry name" value="DnaJ (Hsp40) homolog, subfamily C, member 13"/>
    <property type="match status" value="1"/>
</dbReference>
<dbReference type="InterPro" id="IPR044978">
    <property type="entry name" value="GRV2/DNAJC13"/>
</dbReference>
<dbReference type="InterPro" id="IPR045802">
    <property type="entry name" value="GRV2/DNAJC13_N"/>
</dbReference>
<dbReference type="InterPro" id="IPR011989">
    <property type="entry name" value="ARM-like"/>
</dbReference>
<dbReference type="EnsemblMetazoa" id="XM_024225306.1">
    <property type="protein sequence ID" value="XP_024081074.1"/>
    <property type="gene ID" value="LOC106668544"/>
</dbReference>
<dbReference type="GO" id="GO:2000641">
    <property type="term" value="P:regulation of early endosome to late endosome transport"/>
    <property type="evidence" value="ECO:0007669"/>
    <property type="project" value="InterPro"/>
</dbReference>
<dbReference type="OrthoDB" id="69656at2759"/>
<dbReference type="GO" id="GO:0006898">
    <property type="term" value="P:receptor-mediated endocytosis"/>
    <property type="evidence" value="ECO:0007669"/>
    <property type="project" value="TreeGrafter"/>
</dbReference>
<accession>A0A8I6SGY1</accession>
<dbReference type="SUPFAM" id="SSF48371">
    <property type="entry name" value="ARM repeat"/>
    <property type="match status" value="2"/>
</dbReference>
<dbReference type="InterPro" id="IPR025640">
    <property type="entry name" value="GYF_2"/>
</dbReference>
<dbReference type="InterPro" id="IPR001623">
    <property type="entry name" value="DnaJ_domain"/>
</dbReference>
<evidence type="ECO:0000259" key="1">
    <source>
        <dbReference type="PROSITE" id="PS50076"/>
    </source>
</evidence>
<protein>
    <recommendedName>
        <fullName evidence="1">J domain-containing protein</fullName>
    </recommendedName>
</protein>
<dbReference type="PANTHER" id="PTHR36983:SF2">
    <property type="entry name" value="DNAJ HOMOLOG SUBFAMILY C MEMBER 13"/>
    <property type="match status" value="1"/>
</dbReference>
<dbReference type="RefSeq" id="XP_024081074.1">
    <property type="nucleotide sequence ID" value="XM_024225306.1"/>
</dbReference>
<reference evidence="2" key="1">
    <citation type="submission" date="2022-01" db="UniProtKB">
        <authorList>
            <consortium name="EnsemblMetazoa"/>
        </authorList>
    </citation>
    <scope>IDENTIFICATION</scope>
</reference>
<dbReference type="CTD" id="35939"/>
<organism evidence="2 3">
    <name type="scientific">Cimex lectularius</name>
    <name type="common">Bed bug</name>
    <name type="synonym">Acanthia lectularia</name>
    <dbReference type="NCBI Taxonomy" id="79782"/>
    <lineage>
        <taxon>Eukaryota</taxon>
        <taxon>Metazoa</taxon>
        <taxon>Ecdysozoa</taxon>
        <taxon>Arthropoda</taxon>
        <taxon>Hexapoda</taxon>
        <taxon>Insecta</taxon>
        <taxon>Pterygota</taxon>
        <taxon>Neoptera</taxon>
        <taxon>Paraneoptera</taxon>
        <taxon>Hemiptera</taxon>
        <taxon>Heteroptera</taxon>
        <taxon>Panheteroptera</taxon>
        <taxon>Cimicomorpha</taxon>
        <taxon>Cimicidae</taxon>
        <taxon>Cimex</taxon>
    </lineage>
</organism>
<proteinExistence type="predicted"/>
<keyword evidence="3" id="KW-1185">Reference proteome</keyword>
<dbReference type="GO" id="GO:0007032">
    <property type="term" value="P:endosome organization"/>
    <property type="evidence" value="ECO:0007669"/>
    <property type="project" value="InterPro"/>
</dbReference>
<dbReference type="Gene3D" id="1.10.287.110">
    <property type="entry name" value="DnaJ domain"/>
    <property type="match status" value="1"/>
</dbReference>
<dbReference type="Pfam" id="PF19432">
    <property type="entry name" value="RME-8_N"/>
    <property type="match status" value="1"/>
</dbReference>
<dbReference type="GO" id="GO:0010008">
    <property type="term" value="C:endosome membrane"/>
    <property type="evidence" value="ECO:0007669"/>
    <property type="project" value="TreeGrafter"/>
</dbReference>
<name>A0A8I6SGY1_CIMLE</name>
<dbReference type="InterPro" id="IPR036869">
    <property type="entry name" value="J_dom_sf"/>
</dbReference>
<evidence type="ECO:0000313" key="3">
    <source>
        <dbReference type="Proteomes" id="UP000494040"/>
    </source>
</evidence>
<dbReference type="OMA" id="PQTYSIC"/>
<dbReference type="KEGG" id="clec:106668544"/>
<dbReference type="Gene3D" id="1.25.10.10">
    <property type="entry name" value="Leucine-rich Repeat Variant"/>
    <property type="match status" value="1"/>
</dbReference>
<dbReference type="Pfam" id="PF00226">
    <property type="entry name" value="DnaJ"/>
    <property type="match status" value="1"/>
</dbReference>
<dbReference type="Pfam" id="PF14237">
    <property type="entry name" value="GYF_2"/>
    <property type="match status" value="1"/>
</dbReference>
<sequence>MWFEEIFVKRSAKMMPLPHNQDIFCYLVNKHSTWKVSRYKRVFSFGTQGITTYNPETLEVTNRWLYCDILSVKRVFEKPGKFIITFRKDKNKKVDTMCFSTEHRAEVLSVSSQFRFRFSEKPSDSQKYEAQKLHWSGTRLPIVLDVTPTSLDQLDAATNHLLAKYEFKDIESIYELSKVADTFVVVMKNFGRMHLFVCQKKVEIKKKIEENSSYYLGIDIKIQVKAEQIDYFIENRFGNFSGDEYCTSLTEFNVEKYTSRSHQDPQQRLLCITQTCILERDPETYNIVTLRPLTSIFALIREYKNPRLFTVEYTDMSSRTYSGANRDSILATILEGARGIGNKDIHVKMKCTCRGKRWGPYHTDMEEEVETVHLRLLKDSIGKKGMSEMIERFNANVPYSGLLHSVTQDGIFKENKEKPIVQVLNVITTKIKDTVDTNSLCDEELEALYHAIRRLVASKTGFSSFTQLNGFRESLGFIVVKGLNRNNEAMTHAAVDMICALMRPMHEDYDLKQEQQNKSSLLSKEDFLNKLLDRWTHYVNSGTGALVVAAMLDMLTFALCLPYSETTEGRYFDALLQLVAKRGRCLFKHFQHPCVTIVKGASLLMQAIIEEAEQDVARNMQELALSESALPRHLLTALFTPKTDLQMYTQCKLSRQLVGLWLAGNNNGMELLKRLLPSGLLAYLESDEIPPKESDDMAIIVRDNLKLAQDHANKLAKNPHLAILEKRYRLLEKHIENTFEHWGARLGKEKRNDKLKFAPVVLRKSRQQIKSNLNWALFYYKFNHNHSLPNLIWNHKTRDELRNALDKEVKAFDANRELTRGNVIAWNYSEFEVIYASLKDQLCIDGYYIKVLLDCRKAPESLSNISTSFFNNLYHRFLVPTAPEIKCMCLEALAMVYECYHESIGYFSDTKHIVNMLERTADRLERDRLILFLKTLTHNKANVKDIIVNSSGITILVDLMTLAHLHTSRAYVPTQTNVIEYGNSFEREQEKEWHYCSTSEERKEDNKNPRNSVSFKELKELYNKGVINNKTKCWAQGMHNWRPLQNITQLKWTLLAKGNSILNESELAITILNMMIRMIEYYPSRNKDNAIICPMSKIKELLSSEHCIHHIVQLLLTFEPIIVEKVATLLCCIAEDNIYMPKLYTTGVFYFILMYNGSNVLPIAKFLKMTHSKQTFRGEENYTSELMQRSILGQLLPEAMVNYLENHGPEKFAQIFLGEFDTPEAIWNAEMRRMLTQKIAAHIADFTPRLWSNNKAQYQYIVIPVVKYPQLLNELFCNIFYLRHLCDTTRFPDWPINDPVSVLRDVLEAWTGEVEKKPPVMSCDEAYAILNLPTGQHHDEPVIRKAYYHLAQKYHPDKNSEGRPKFEAVNKAYDFLCSRSSWNENGINTNNIILILQTQSILFDRYSQELQPYKYAGYKQLIKTIQLEANDEHLFSKQTLLLQSAIELIYHTIKCSALNAEEFNRENGFQVTLVAFERCVSILSESTTDNDSLSQICLHCTKSFTIAASFHSCRETFQCLPNLIPDILRVLHFKNLIKLNCAVVECVSALTVDPFLQMSLLNHGILWYLLSYLFLYDFTLEECGIESTQEDNQQKAWNEIAKLSVEACARISGYKDSNDKSPHNPKVKSILSMLLTPYLANMIMDDQPEQVLKILTSNCETPYLIWNNSTRAELNEFLEQRKQMRDQSYNNVTFSSSVYSSELIIGGIYIRIYNEQPTYKITNVKEFVLDILDYLKENTNKTKLEEESNNILMALTAFNHVVHKYQDVAIQCIGQMKLLFSMLMLDNYEQIQLKTLQILSQITKIQECVNDVAACGVLLDLLLVLYSLPTHQSIALNILHNLITSSAIVKEIITKGGVQYLLDILLNSKDIDVKTKTAVVLGRLIEDKVSGQRIKLNLLQALPDAICDALVDSSDMAITILLNNQENPEIIWNDVHREQLSKIISEHCKKQYCVQKQNPDIAVKMPDLSSINSTNELFIGRVYLRLYNNNPTWSLRKPVKFLSDLLDALVKIMLKPQSDTLDPVGNALTNVLTYNTVITNDIPALGHLPKLFSQWTLPNANLSKHLLKMFNLIFANEICVNSISQIDCISCIKEAIKAHPELTDIGCDCLSKLFSFKHESLIKTALETGLISFLLGLLGDNLSLSENPARAKAFIVKALKSMISSVTYGSNVEAALNKSPIWSAYSEQKHDLFITNSTSAPYLTGPTTAGYLTQGTKPMPSVPPPVEDISHK</sequence>
<dbReference type="PROSITE" id="PS50076">
    <property type="entry name" value="DNAJ_2"/>
    <property type="match status" value="1"/>
</dbReference>
<dbReference type="SUPFAM" id="SSF46565">
    <property type="entry name" value="Chaperone J-domain"/>
    <property type="match status" value="1"/>
</dbReference>
<feature type="domain" description="J" evidence="1">
    <location>
        <begin position="1325"/>
        <end position="1407"/>
    </location>
</feature>
<dbReference type="GeneID" id="106668544"/>
<dbReference type="Proteomes" id="UP000494040">
    <property type="component" value="Unassembled WGS sequence"/>
</dbReference>
<dbReference type="SMART" id="SM00271">
    <property type="entry name" value="DnaJ"/>
    <property type="match status" value="1"/>
</dbReference>